<dbReference type="Proteomes" id="UP000006683">
    <property type="component" value="Chromosome"/>
</dbReference>
<accession>E1SVZ6</accession>
<protein>
    <submittedName>
        <fullName evidence="1">Uncharacterized protein</fullName>
    </submittedName>
</protein>
<organism evidence="1 2">
    <name type="scientific">Ferrimonas balearica (strain DSM 9799 / CCM 4581 / KCTC 23876 / PAT)</name>
    <dbReference type="NCBI Taxonomy" id="550540"/>
    <lineage>
        <taxon>Bacteria</taxon>
        <taxon>Pseudomonadati</taxon>
        <taxon>Pseudomonadota</taxon>
        <taxon>Gammaproteobacteria</taxon>
        <taxon>Alteromonadales</taxon>
        <taxon>Ferrimonadaceae</taxon>
        <taxon>Ferrimonas</taxon>
    </lineage>
</organism>
<gene>
    <name evidence="1" type="ordered locus">Fbal_3248</name>
</gene>
<dbReference type="HOGENOM" id="CLU_529608_0_0_6"/>
<evidence type="ECO:0000313" key="2">
    <source>
        <dbReference type="Proteomes" id="UP000006683"/>
    </source>
</evidence>
<evidence type="ECO:0000313" key="1">
    <source>
        <dbReference type="EMBL" id="ADN77447.1"/>
    </source>
</evidence>
<dbReference type="KEGG" id="fbl:Fbal_3248"/>
<name>E1SVZ6_FERBD</name>
<reference evidence="1 2" key="1">
    <citation type="journal article" date="2010" name="Stand. Genomic Sci.">
        <title>Complete genome sequence of Ferrimonas balearica type strain (PAT).</title>
        <authorList>
            <person name="Nolan M."/>
            <person name="Sikorski J."/>
            <person name="Davenport K."/>
            <person name="Lucas S."/>
            <person name="Glavina Del Rio T."/>
            <person name="Tice H."/>
            <person name="Cheng J."/>
            <person name="Goodwin L."/>
            <person name="Pitluck S."/>
            <person name="Liolios K."/>
            <person name="Ivanova N."/>
            <person name="Mavromatis K."/>
            <person name="Ovchinnikova G."/>
            <person name="Pati A."/>
            <person name="Chen A."/>
            <person name="Palaniappan K."/>
            <person name="Land M."/>
            <person name="Hauser L."/>
            <person name="Chang Y."/>
            <person name="Jeffries C."/>
            <person name="Tapia R."/>
            <person name="Brettin T."/>
            <person name="Detter J."/>
            <person name="Han C."/>
            <person name="Yasawong M."/>
            <person name="Rohde M."/>
            <person name="Tindall B."/>
            <person name="Goker M."/>
            <person name="Woyke T."/>
            <person name="Bristow J."/>
            <person name="Eisen J."/>
            <person name="Markowitz V."/>
            <person name="Hugenholtz P."/>
            <person name="Kyrpides N."/>
            <person name="Klenk H."/>
            <person name="Lapidus A."/>
        </authorList>
    </citation>
    <scope>NUCLEOTIDE SEQUENCE [LARGE SCALE GENOMIC DNA]</scope>
    <source>
        <strain evidence="2">DSM 9799 / CCM 4581 / KCTC 23876 / PAT</strain>
    </source>
</reference>
<dbReference type="EMBL" id="CP002209">
    <property type="protein sequence ID" value="ADN77447.1"/>
    <property type="molecule type" value="Genomic_DNA"/>
</dbReference>
<dbReference type="eggNOG" id="ENOG502ZB3D">
    <property type="taxonomic scope" value="Bacteria"/>
</dbReference>
<keyword evidence="2" id="KW-1185">Reference proteome</keyword>
<sequence>MTDYVFPTLGEAAQALLNSTGLLAQKNNPSEILKDEKAKKTFQTKLRRLANEEGDVEKSFQDVAVYLLGLVTEATRDIRVANAFMASVEDLYHSFRNAKREWATYLDKENTVRWLFECGLADVVVKSAQKYSLMYGLAVSELSSPVAPNWWLPEFAEDKVVWPLEKVWCWIYETADTSQSRFHNPNGEPGRAQQNLENVERWFNRNRLPQWGELVTNLESSLALLAACPDPKYKRTLTESEVKSFRVHLFFARMATDVLKAIDKAFGREFIRQLCRDMKAQNRRLAQMHAQWKAEIELELTCIGPLAGREYYAFWKEAVHGRWAWFNHLMTPGLRAFQELLSRKEGEPLSLAELKQARGMLPSHILAALMRMLRHKLADKDKAFAEFFLEGVKLRKLPDLSVDRIEAYKKRIDAAGQSGTLSWLVEWMYATYFYRRNEHRAAYPHYRKAFDLAKHSIGEDTYLLINQYAESCAKNDKRNEFSQVIRWANHNGVKIRWYRGEDDHDKAIELAYTFLKMASYPVV</sequence>
<dbReference type="AlphaFoldDB" id="E1SVZ6"/>
<proteinExistence type="predicted"/>